<dbReference type="PANTHER" id="PTHR24412">
    <property type="entry name" value="KELCH PROTEIN"/>
    <property type="match status" value="1"/>
</dbReference>
<name>A0A9N9MT51_9CUCU</name>
<evidence type="ECO:0000256" key="2">
    <source>
        <dbReference type="ARBA" id="ARBA00022737"/>
    </source>
</evidence>
<reference evidence="5" key="1">
    <citation type="submission" date="2022-01" db="EMBL/GenBank/DDBJ databases">
        <authorList>
            <person name="King R."/>
        </authorList>
    </citation>
    <scope>NUCLEOTIDE SEQUENCE</scope>
</reference>
<gene>
    <name evidence="5" type="ORF">CEUTPL_LOCUS10912</name>
</gene>
<dbReference type="InterPro" id="IPR011705">
    <property type="entry name" value="BACK"/>
</dbReference>
<dbReference type="Gene3D" id="1.25.40.420">
    <property type="match status" value="1"/>
</dbReference>
<dbReference type="InterPro" id="IPR000210">
    <property type="entry name" value="BTB/POZ_dom"/>
</dbReference>
<dbReference type="InterPro" id="IPR015915">
    <property type="entry name" value="Kelch-typ_b-propeller"/>
</dbReference>
<dbReference type="EMBL" id="OU892282">
    <property type="protein sequence ID" value="CAG9770460.1"/>
    <property type="molecule type" value="Genomic_DNA"/>
</dbReference>
<feature type="domain" description="BTB" evidence="4">
    <location>
        <begin position="8"/>
        <end position="75"/>
    </location>
</feature>
<dbReference type="OrthoDB" id="10027872at2759"/>
<dbReference type="SMART" id="SM00225">
    <property type="entry name" value="BTB"/>
    <property type="match status" value="1"/>
</dbReference>
<keyword evidence="1" id="KW-0880">Kelch repeat</keyword>
<proteinExistence type="predicted"/>
<dbReference type="Pfam" id="PF00651">
    <property type="entry name" value="BTB"/>
    <property type="match status" value="1"/>
</dbReference>
<keyword evidence="2" id="KW-0677">Repeat</keyword>
<dbReference type="Gene3D" id="3.30.710.10">
    <property type="entry name" value="Potassium Channel Kv1.1, Chain A"/>
    <property type="match status" value="1"/>
</dbReference>
<dbReference type="SUPFAM" id="SSF117281">
    <property type="entry name" value="Kelch motif"/>
    <property type="match status" value="1"/>
</dbReference>
<dbReference type="SUPFAM" id="SSF54695">
    <property type="entry name" value="POZ domain"/>
    <property type="match status" value="1"/>
</dbReference>
<dbReference type="Pfam" id="PF07707">
    <property type="entry name" value="BACK"/>
    <property type="match status" value="1"/>
</dbReference>
<organism evidence="5 6">
    <name type="scientific">Ceutorhynchus assimilis</name>
    <name type="common">cabbage seed weevil</name>
    <dbReference type="NCBI Taxonomy" id="467358"/>
    <lineage>
        <taxon>Eukaryota</taxon>
        <taxon>Metazoa</taxon>
        <taxon>Ecdysozoa</taxon>
        <taxon>Arthropoda</taxon>
        <taxon>Hexapoda</taxon>
        <taxon>Insecta</taxon>
        <taxon>Pterygota</taxon>
        <taxon>Neoptera</taxon>
        <taxon>Endopterygota</taxon>
        <taxon>Coleoptera</taxon>
        <taxon>Polyphaga</taxon>
        <taxon>Cucujiformia</taxon>
        <taxon>Curculionidae</taxon>
        <taxon>Ceutorhynchinae</taxon>
        <taxon>Ceutorhynchus</taxon>
    </lineage>
</organism>
<dbReference type="PANTHER" id="PTHR24412:SF419">
    <property type="entry name" value="KELCH-LIKE PROTEIN 20"/>
    <property type="match status" value="1"/>
</dbReference>
<protein>
    <recommendedName>
        <fullName evidence="4">BTB domain-containing protein</fullName>
    </recommendedName>
</protein>
<dbReference type="AlphaFoldDB" id="A0A9N9MT51"/>
<dbReference type="InterPro" id="IPR011333">
    <property type="entry name" value="SKP1/BTB/POZ_sf"/>
</dbReference>
<dbReference type="SMART" id="SM00875">
    <property type="entry name" value="BACK"/>
    <property type="match status" value="1"/>
</dbReference>
<evidence type="ECO:0000313" key="6">
    <source>
        <dbReference type="Proteomes" id="UP001152799"/>
    </source>
</evidence>
<evidence type="ECO:0000259" key="4">
    <source>
        <dbReference type="PROSITE" id="PS50097"/>
    </source>
</evidence>
<keyword evidence="3" id="KW-0009">Actin-binding</keyword>
<evidence type="ECO:0000256" key="1">
    <source>
        <dbReference type="ARBA" id="ARBA00022441"/>
    </source>
</evidence>
<dbReference type="PROSITE" id="PS50097">
    <property type="entry name" value="BTB"/>
    <property type="match status" value="1"/>
</dbReference>
<dbReference type="Proteomes" id="UP001152799">
    <property type="component" value="Chromosome 6"/>
</dbReference>
<evidence type="ECO:0000256" key="3">
    <source>
        <dbReference type="ARBA" id="ARBA00023203"/>
    </source>
</evidence>
<evidence type="ECO:0000313" key="5">
    <source>
        <dbReference type="EMBL" id="CAG9770460.1"/>
    </source>
</evidence>
<dbReference type="Gene3D" id="2.120.10.80">
    <property type="entry name" value="Kelch-type beta propeller"/>
    <property type="match status" value="1"/>
</dbReference>
<sequence length="583" mass="68406">MIMETQNETVILEIESTTLECNKALLINNSDYFRAMLTGNFKESAQEIIKIQEVDLKSFKTILSLLQDDRYIVDDKELHLILQVACMLQFSSIKQLCETRIMEILNPSICLPVWKTTESLDISPHWLKAKSMALEEFTNISDSQISELGLDDVCKYLGNLYLNVKCEFAVFQKAMNWWYENQEHFKGQKVDTILRLLNCIDFKTIQDNEVKEMQTYPDIANNEDIISILNCLVVLRANANVETFSEKHINFAKHFLNCESRKKPLIPCILFKGETVYANTCRDICQQMINVVVADTVSKDPETVFQIDMDKMRNLVGYKLTSYKEFVFLYGGEYFMGIGNWNFNFWAYDTFKGKWERKSKLPQERRHFESAIVDHCIYLIGGIGKFRVVQENMVWYDFIADKWSPVIPLPSTNNRNFQCCSFNGKLCMVYSVEKRAYLYDKEKTNWTQIEIQIDNEIVPPFRVVSDDNYLYILRSDSTGNYCVRLKLEKNKFVPTKQIYLNSIKAYSFEVVLCNDTIYSFYIDDGFKDFQYTFESLNLKTEAVECIFQNNRKPFHLTKDNVLFSVNYYSFVKEDNFINNQNVF</sequence>
<keyword evidence="6" id="KW-1185">Reference proteome</keyword>
<accession>A0A9N9MT51</accession>